<gene>
    <name evidence="6" type="ORF">CHILSU_LOCUS7641</name>
</gene>
<keyword evidence="7" id="KW-1185">Reference proteome</keyword>
<dbReference type="EMBL" id="OU963921">
    <property type="protein sequence ID" value="CAH0404318.1"/>
    <property type="molecule type" value="Genomic_DNA"/>
</dbReference>
<evidence type="ECO:0000313" key="6">
    <source>
        <dbReference type="EMBL" id="CAH0404318.1"/>
    </source>
</evidence>
<evidence type="ECO:0000256" key="1">
    <source>
        <dbReference type="ARBA" id="ARBA00010086"/>
    </source>
</evidence>
<dbReference type="SUPFAM" id="SSF53335">
    <property type="entry name" value="S-adenosyl-L-methionine-dependent methyltransferases"/>
    <property type="match status" value="1"/>
</dbReference>
<dbReference type="Pfam" id="PF07942">
    <property type="entry name" value="CARME"/>
    <property type="match status" value="1"/>
</dbReference>
<dbReference type="PANTHER" id="PTHR12303:SF6">
    <property type="entry name" value="CARNOSINE N-METHYLTRANSFERASE"/>
    <property type="match status" value="1"/>
</dbReference>
<dbReference type="Proteomes" id="UP001153292">
    <property type="component" value="Chromosome 28"/>
</dbReference>
<evidence type="ECO:0000256" key="4">
    <source>
        <dbReference type="ARBA" id="ARBA00022679"/>
    </source>
</evidence>
<evidence type="ECO:0000313" key="7">
    <source>
        <dbReference type="Proteomes" id="UP001153292"/>
    </source>
</evidence>
<dbReference type="EC" id="2.1.1.22" evidence="2"/>
<comment type="similarity">
    <text evidence="1">Belongs to the carnosine N-methyltransferase family.</text>
</comment>
<name>A0ABN8BCX6_CHISP</name>
<keyword evidence="3" id="KW-0489">Methyltransferase</keyword>
<keyword evidence="4" id="KW-0808">Transferase</keyword>
<organism evidence="6 7">
    <name type="scientific">Chilo suppressalis</name>
    <name type="common">Asiatic rice borer moth</name>
    <dbReference type="NCBI Taxonomy" id="168631"/>
    <lineage>
        <taxon>Eukaryota</taxon>
        <taxon>Metazoa</taxon>
        <taxon>Ecdysozoa</taxon>
        <taxon>Arthropoda</taxon>
        <taxon>Hexapoda</taxon>
        <taxon>Insecta</taxon>
        <taxon>Pterygota</taxon>
        <taxon>Neoptera</taxon>
        <taxon>Endopterygota</taxon>
        <taxon>Lepidoptera</taxon>
        <taxon>Glossata</taxon>
        <taxon>Ditrysia</taxon>
        <taxon>Pyraloidea</taxon>
        <taxon>Crambidae</taxon>
        <taxon>Crambinae</taxon>
        <taxon>Chilo</taxon>
    </lineage>
</organism>
<protein>
    <recommendedName>
        <fullName evidence="2">carnosine N-methyltransferase</fullName>
        <ecNumber evidence="2">2.1.1.22</ecNumber>
    </recommendedName>
</protein>
<proteinExistence type="inferred from homology"/>
<evidence type="ECO:0000256" key="3">
    <source>
        <dbReference type="ARBA" id="ARBA00022603"/>
    </source>
</evidence>
<accession>A0ABN8BCX6</accession>
<keyword evidence="5" id="KW-0949">S-adenosyl-L-methionine</keyword>
<dbReference type="InterPro" id="IPR012901">
    <property type="entry name" value="CARME"/>
</dbReference>
<dbReference type="PANTHER" id="PTHR12303">
    <property type="entry name" value="CARNOSINE N-METHYLTRANSFERASE"/>
    <property type="match status" value="1"/>
</dbReference>
<dbReference type="SMART" id="SM01296">
    <property type="entry name" value="N2227"/>
    <property type="match status" value="1"/>
</dbReference>
<dbReference type="Gene3D" id="3.40.50.150">
    <property type="entry name" value="Vaccinia Virus protein VP39"/>
    <property type="match status" value="1"/>
</dbReference>
<evidence type="ECO:0000256" key="5">
    <source>
        <dbReference type="ARBA" id="ARBA00022691"/>
    </source>
</evidence>
<reference evidence="6" key="1">
    <citation type="submission" date="2021-12" db="EMBL/GenBank/DDBJ databases">
        <authorList>
            <person name="King R."/>
        </authorList>
    </citation>
    <scope>NUCLEOTIDE SEQUENCE</scope>
</reference>
<evidence type="ECO:0000256" key="2">
    <source>
        <dbReference type="ARBA" id="ARBA00012003"/>
    </source>
</evidence>
<dbReference type="InterPro" id="IPR029063">
    <property type="entry name" value="SAM-dependent_MTases_sf"/>
</dbReference>
<sequence>MAFAAANEEIDEVKERAHFIAVVNAFRYYKLCSLDRIHKSEKIIATLPLTHQRRLEKYKSYMSKLKKCLDVNNSVVHMIIKDVDTMFENVDHSNAMDLNTNGTETIGCNYNNCAITSQKQHKMQHDVEKVQSVLKNIVRDWSELGAPEREQCYKPILDEIAERFPQDEFNDPSHVKILVPGAGLGRLAWEVAARGYTCQGNEFSLFMLFASNFILNRCPEANKHTVHPWIHQYVNNLSCEHQLMAACFPDVRPSGDRPNHNFSMTAGDFLKVYTEADEWDLVATCFFIDCAPNVIEFVERIYGILRPGGYWVNLGPLLYHYSDMTTENSIEPPYDILLDIIRDVGFDILKEETGVKTKYAQNPNSMMQHEYNSVFFVCRKPYC</sequence>